<evidence type="ECO:0008006" key="5">
    <source>
        <dbReference type="Google" id="ProtNLM"/>
    </source>
</evidence>
<proteinExistence type="predicted"/>
<dbReference type="GeneID" id="42782520"/>
<evidence type="ECO:0000313" key="4">
    <source>
        <dbReference type="Proteomes" id="UP001239759"/>
    </source>
</evidence>
<dbReference type="Proteomes" id="UP001239759">
    <property type="component" value="Unassembled WGS sequence"/>
</dbReference>
<dbReference type="Gene3D" id="2.60.120.10">
    <property type="entry name" value="Jelly Rolls"/>
    <property type="match status" value="1"/>
</dbReference>
<comment type="caution">
    <text evidence="2">The sequence shown here is derived from an EMBL/GenBank/DDBJ whole genome shotgun (WGS) entry which is preliminary data.</text>
</comment>
<dbReference type="InterPro" id="IPR014710">
    <property type="entry name" value="RmlC-like_jellyroll"/>
</dbReference>
<gene>
    <name evidence="1" type="ORF">QPX23_02285</name>
    <name evidence="2" type="ORF">QPX42_08955</name>
</gene>
<sequence length="135" mass="14404">MPLVSKGTVMRINEHEWELVEGLNLPYQEDENSTHAQSRQARAVPQVTKVAELEGATVVRLSFRAGDTMANHKAPRPILVLGQTGSVTFTIGDADAGEPVDEITLAPGKAVHVDEGKIHALHADAPAVVTLLILG</sequence>
<dbReference type="RefSeq" id="WP_232218004.1">
    <property type="nucleotide sequence ID" value="NZ_CP100362.1"/>
</dbReference>
<evidence type="ECO:0000313" key="2">
    <source>
        <dbReference type="EMBL" id="MDK4307665.1"/>
    </source>
</evidence>
<dbReference type="AlphaFoldDB" id="A0AAP4F9T5"/>
<dbReference type="InterPro" id="IPR011051">
    <property type="entry name" value="RmlC_Cupin_sf"/>
</dbReference>
<dbReference type="Proteomes" id="UP001224412">
    <property type="component" value="Unassembled WGS sequence"/>
</dbReference>
<accession>A0AAP4F9T5</accession>
<protein>
    <recommendedName>
        <fullName evidence="5">Cupin domain-containing protein</fullName>
    </recommendedName>
</protein>
<name>A0AAP4F9T5_9CORY</name>
<reference evidence="2 4" key="1">
    <citation type="submission" date="2023-05" db="EMBL/GenBank/DDBJ databases">
        <title>Metabolic capabilities are highly conserved among human nasal-associated Corynebacterium species in pangenomic analyses.</title>
        <authorList>
            <person name="Tran T.H."/>
            <person name="Roberts A.Q."/>
            <person name="Escapa I.F."/>
            <person name="Gao W."/>
            <person name="Conlan S."/>
            <person name="Kong H."/>
            <person name="Segre J.A."/>
            <person name="Kelly M.S."/>
            <person name="Lemon K.P."/>
        </authorList>
    </citation>
    <scope>NUCLEOTIDE SEQUENCE</scope>
    <source>
        <strain evidence="2">KPL2773</strain>
        <strain evidence="1 4">KPL3772</strain>
    </source>
</reference>
<dbReference type="EMBL" id="JASNUQ010000002">
    <property type="protein sequence ID" value="MDK4289564.1"/>
    <property type="molecule type" value="Genomic_DNA"/>
</dbReference>
<evidence type="ECO:0000313" key="3">
    <source>
        <dbReference type="Proteomes" id="UP001224412"/>
    </source>
</evidence>
<keyword evidence="4" id="KW-1185">Reference proteome</keyword>
<dbReference type="EMBL" id="JASNVH010000014">
    <property type="protein sequence ID" value="MDK4307665.1"/>
    <property type="molecule type" value="Genomic_DNA"/>
</dbReference>
<organism evidence="2 3">
    <name type="scientific">Corynebacterium pseudodiphtheriticum</name>
    <dbReference type="NCBI Taxonomy" id="37637"/>
    <lineage>
        <taxon>Bacteria</taxon>
        <taxon>Bacillati</taxon>
        <taxon>Actinomycetota</taxon>
        <taxon>Actinomycetes</taxon>
        <taxon>Mycobacteriales</taxon>
        <taxon>Corynebacteriaceae</taxon>
        <taxon>Corynebacterium</taxon>
    </lineage>
</organism>
<dbReference type="SUPFAM" id="SSF51182">
    <property type="entry name" value="RmlC-like cupins"/>
    <property type="match status" value="1"/>
</dbReference>
<evidence type="ECO:0000313" key="1">
    <source>
        <dbReference type="EMBL" id="MDK4289564.1"/>
    </source>
</evidence>